<sequence length="231" mass="26790">MIAVFDLDKTLINEDSTTLWSQWLCQNQLVADIPAYLQREQALMQQYEARQLDIADYIKLTLQPVIHLPFEQMDILVSRFIDEQIKPRIYLQSLALLRQHQQQGDAVLIISASAQLLVGAIGRRCFHVEHAYGIDVKKTAQNYTTELTGIVPYQAGKVDKLREYTHQQYGHFADTYFYSDSINDEPLLQLVQFPQVINPDCKLHQLAQAKQWPIHYFEKTVSEFSDQVMTD</sequence>
<keyword evidence="1" id="KW-0479">Metal-binding</keyword>
<gene>
    <name evidence="4" type="ORF">GCM10023211_22460</name>
</gene>
<dbReference type="InterPro" id="IPR006385">
    <property type="entry name" value="HAD_hydro_SerB1"/>
</dbReference>
<evidence type="ECO:0000256" key="3">
    <source>
        <dbReference type="ARBA" id="ARBA00022842"/>
    </source>
</evidence>
<dbReference type="PANTHER" id="PTHR43344">
    <property type="entry name" value="PHOSPHOSERINE PHOSPHATASE"/>
    <property type="match status" value="1"/>
</dbReference>
<organism evidence="4 5">
    <name type="scientific">Orbus sasakiae</name>
    <dbReference type="NCBI Taxonomy" id="1078475"/>
    <lineage>
        <taxon>Bacteria</taxon>
        <taxon>Pseudomonadati</taxon>
        <taxon>Pseudomonadota</taxon>
        <taxon>Gammaproteobacteria</taxon>
        <taxon>Orbales</taxon>
        <taxon>Orbaceae</taxon>
        <taxon>Orbus</taxon>
    </lineage>
</organism>
<keyword evidence="2 4" id="KW-0378">Hydrolase</keyword>
<evidence type="ECO:0000256" key="2">
    <source>
        <dbReference type="ARBA" id="ARBA00022801"/>
    </source>
</evidence>
<dbReference type="InterPro" id="IPR050582">
    <property type="entry name" value="HAD-like_SerB"/>
</dbReference>
<comment type="caution">
    <text evidence="4">The sequence shown here is derived from an EMBL/GenBank/DDBJ whole genome shotgun (WGS) entry which is preliminary data.</text>
</comment>
<evidence type="ECO:0000313" key="5">
    <source>
        <dbReference type="Proteomes" id="UP001500171"/>
    </source>
</evidence>
<dbReference type="NCBIfam" id="TIGR01490">
    <property type="entry name" value="HAD-SF-IB-hyp1"/>
    <property type="match status" value="1"/>
</dbReference>
<dbReference type="CDD" id="cd02612">
    <property type="entry name" value="HAD_PGPPase"/>
    <property type="match status" value="1"/>
</dbReference>
<name>A0ABP9NFD9_9GAMM</name>
<reference evidence="5" key="1">
    <citation type="journal article" date="2019" name="Int. J. Syst. Evol. Microbiol.">
        <title>The Global Catalogue of Microorganisms (GCM) 10K type strain sequencing project: providing services to taxonomists for standard genome sequencing and annotation.</title>
        <authorList>
            <consortium name="The Broad Institute Genomics Platform"/>
            <consortium name="The Broad Institute Genome Sequencing Center for Infectious Disease"/>
            <person name="Wu L."/>
            <person name="Ma J."/>
        </authorList>
    </citation>
    <scope>NUCLEOTIDE SEQUENCE [LARGE SCALE GENOMIC DNA]</scope>
    <source>
        <strain evidence="5">JCM 18050</strain>
    </source>
</reference>
<evidence type="ECO:0000313" key="4">
    <source>
        <dbReference type="EMBL" id="GAA5113791.1"/>
    </source>
</evidence>
<dbReference type="Gene3D" id="1.20.1440.100">
    <property type="entry name" value="SG protein - dephosphorylation function"/>
    <property type="match status" value="1"/>
</dbReference>
<dbReference type="InterPro" id="IPR023214">
    <property type="entry name" value="HAD_sf"/>
</dbReference>
<dbReference type="EMBL" id="BAABHY010000006">
    <property type="protein sequence ID" value="GAA5113791.1"/>
    <property type="molecule type" value="Genomic_DNA"/>
</dbReference>
<dbReference type="GO" id="GO:0016787">
    <property type="term" value="F:hydrolase activity"/>
    <property type="evidence" value="ECO:0007669"/>
    <property type="project" value="UniProtKB-KW"/>
</dbReference>
<dbReference type="Proteomes" id="UP001500171">
    <property type="component" value="Unassembled WGS sequence"/>
</dbReference>
<dbReference type="NCBIfam" id="TIGR01488">
    <property type="entry name" value="HAD-SF-IB"/>
    <property type="match status" value="1"/>
</dbReference>
<evidence type="ECO:0000256" key="1">
    <source>
        <dbReference type="ARBA" id="ARBA00022723"/>
    </source>
</evidence>
<dbReference type="PANTHER" id="PTHR43344:SF13">
    <property type="entry name" value="PHOSPHATASE RV3661-RELATED"/>
    <property type="match status" value="1"/>
</dbReference>
<keyword evidence="3" id="KW-0460">Magnesium</keyword>
<dbReference type="Gene3D" id="3.40.50.1000">
    <property type="entry name" value="HAD superfamily/HAD-like"/>
    <property type="match status" value="1"/>
</dbReference>
<dbReference type="InterPro" id="IPR036412">
    <property type="entry name" value="HAD-like_sf"/>
</dbReference>
<keyword evidence="5" id="KW-1185">Reference proteome</keyword>
<proteinExistence type="predicted"/>
<dbReference type="Pfam" id="PF12710">
    <property type="entry name" value="HAD"/>
    <property type="match status" value="1"/>
</dbReference>
<accession>A0ABP9NFD9</accession>
<dbReference type="RefSeq" id="WP_345492273.1">
    <property type="nucleotide sequence ID" value="NZ_BAABHY010000006.1"/>
</dbReference>
<dbReference type="SUPFAM" id="SSF56784">
    <property type="entry name" value="HAD-like"/>
    <property type="match status" value="1"/>
</dbReference>
<protein>
    <submittedName>
        <fullName evidence="4">HAD family hydrolase</fullName>
    </submittedName>
</protein>